<dbReference type="Gene3D" id="3.10.290.30">
    <property type="entry name" value="MM3350-like"/>
    <property type="match status" value="1"/>
</dbReference>
<dbReference type="Pfam" id="PF07929">
    <property type="entry name" value="PRiA4_ORF3"/>
    <property type="match status" value="1"/>
</dbReference>
<accession>A0A9Q2NYT6</accession>
<comment type="caution">
    <text evidence="2">The sequence shown here is derived from an EMBL/GenBank/DDBJ whole genome shotgun (WGS) entry which is preliminary data.</text>
</comment>
<evidence type="ECO:0000313" key="2">
    <source>
        <dbReference type="EMBL" id="MBM2357683.1"/>
    </source>
</evidence>
<gene>
    <name evidence="2" type="ORF">JQX14_24365</name>
</gene>
<dbReference type="RefSeq" id="WP_231036640.1">
    <property type="nucleotide sequence ID" value="NZ_JAJNGX010000057.1"/>
</dbReference>
<dbReference type="AlphaFoldDB" id="A0A9Q2NYT6"/>
<proteinExistence type="predicted"/>
<evidence type="ECO:0000313" key="3">
    <source>
        <dbReference type="Proteomes" id="UP000809337"/>
    </source>
</evidence>
<dbReference type="PANTHER" id="PTHR41878">
    <property type="entry name" value="LEXA REPRESSOR-RELATED"/>
    <property type="match status" value="1"/>
</dbReference>
<reference evidence="2" key="1">
    <citation type="submission" date="2021-01" db="EMBL/GenBank/DDBJ databases">
        <title>Diatom-associated Roseobacters Show Island Model of Population Structure.</title>
        <authorList>
            <person name="Qu L."/>
            <person name="Feng X."/>
            <person name="Chen Y."/>
            <person name="Li L."/>
            <person name="Wang X."/>
            <person name="Hu Z."/>
            <person name="Wang H."/>
            <person name="Luo H."/>
        </authorList>
    </citation>
    <scope>NUCLEOTIDE SEQUENCE</scope>
    <source>
        <strain evidence="2">SM26-45</strain>
    </source>
</reference>
<dbReference type="EMBL" id="JAFBWN010000054">
    <property type="protein sequence ID" value="MBM2357683.1"/>
    <property type="molecule type" value="Genomic_DNA"/>
</dbReference>
<feature type="domain" description="Plasmid pRiA4b Orf3-like" evidence="1">
    <location>
        <begin position="1"/>
        <end position="134"/>
    </location>
</feature>
<dbReference type="InterPro" id="IPR012912">
    <property type="entry name" value="Plasmid_pRiA4b_Orf3-like"/>
</dbReference>
<dbReference type="SUPFAM" id="SSF159941">
    <property type="entry name" value="MM3350-like"/>
    <property type="match status" value="1"/>
</dbReference>
<sequence length="163" mass="18182">QAAMGWTDSHLYEFRAGGVGWGVPDPDGYYDGPLPASKSSLLDVLEDVGTKTIHYIYDFGDNWHHVIKVEKIDDAIPGADYPRLVRAIGACPPEDVGGFPGYADFLEAMADPKHDEHDRMLEWYGGKFDPEEAEIGSILDNFERLAKKWAPKPRKPKAAPKRL</sequence>
<name>A0A9Q2NYT6_9RHOB</name>
<dbReference type="PANTHER" id="PTHR41878:SF1">
    <property type="entry name" value="TNPR PROTEIN"/>
    <property type="match status" value="1"/>
</dbReference>
<organism evidence="2 3">
    <name type="scientific">Pseudosulfitobacter pseudonitzschiae</name>
    <dbReference type="NCBI Taxonomy" id="1402135"/>
    <lineage>
        <taxon>Bacteria</taxon>
        <taxon>Pseudomonadati</taxon>
        <taxon>Pseudomonadota</taxon>
        <taxon>Alphaproteobacteria</taxon>
        <taxon>Rhodobacterales</taxon>
        <taxon>Roseobacteraceae</taxon>
        <taxon>Pseudosulfitobacter</taxon>
    </lineage>
</organism>
<dbReference type="InterPro" id="IPR024047">
    <property type="entry name" value="MM3350-like_sf"/>
</dbReference>
<dbReference type="Proteomes" id="UP000809337">
    <property type="component" value="Unassembled WGS sequence"/>
</dbReference>
<feature type="non-terminal residue" evidence="2">
    <location>
        <position position="1"/>
    </location>
</feature>
<protein>
    <submittedName>
        <fullName evidence="2">Plasmid pRiA4b ORF-3 family protein</fullName>
    </submittedName>
</protein>
<evidence type="ECO:0000259" key="1">
    <source>
        <dbReference type="Pfam" id="PF07929"/>
    </source>
</evidence>